<dbReference type="GO" id="GO:1990281">
    <property type="term" value="C:efflux pump complex"/>
    <property type="evidence" value="ECO:0007669"/>
    <property type="project" value="TreeGrafter"/>
</dbReference>
<dbReference type="OrthoDB" id="8524475at2"/>
<evidence type="ECO:0000259" key="4">
    <source>
        <dbReference type="Pfam" id="PF25917"/>
    </source>
</evidence>
<feature type="coiled-coil region" evidence="2">
    <location>
        <begin position="153"/>
        <end position="222"/>
    </location>
</feature>
<dbReference type="Gene3D" id="1.10.287.470">
    <property type="entry name" value="Helix hairpin bin"/>
    <property type="match status" value="1"/>
</dbReference>
<dbReference type="PANTHER" id="PTHR30469:SF15">
    <property type="entry name" value="HLYD FAMILY OF SECRETION PROTEINS"/>
    <property type="match status" value="1"/>
</dbReference>
<evidence type="ECO:0000256" key="1">
    <source>
        <dbReference type="ARBA" id="ARBA00009477"/>
    </source>
</evidence>
<sequence>MNRIFRYGLPLLLIVLAVISFMYLKSTRPQAPPVVNEERRWPVSTIQLELSQDSPQLRLFGRLQTPALTHLTARTGGEVSAVYVQVGEHVDTGQLLLELNPLDAQIALGQRQAELDDLKSQRVQRLAQYEADQRALVQERELVTLAERQLSRIRRLADGNRVAEREAELAEQALRQQRLALLTRELAVEQHPSRLQQLDASLQQAEGQLQLAQRNFQAARVLAPESSRIIELQVAPGQYVNQSAGLLTLVVPERIELVASLPLSALSQIQAVYREGVDLIAKALIDGQEYQFKLDRFDSQTHASGTLQTYFKIEAGEVERLPIGRFVEAWLTIPASEPRMWIPAASLYGRDRVYRVVEQRLEGVDVQILGELVRADRAGFLVVADALNVGDQVLANRLPQAMQGLAVDIVERLELSGE</sequence>
<comment type="similarity">
    <text evidence="1">Belongs to the membrane fusion protein (MFP) (TC 8.A.1) family.</text>
</comment>
<protein>
    <recommendedName>
        <fullName evidence="4">Multidrug resistance protein MdtA-like barrel-sandwich hybrid domain-containing protein</fullName>
    </recommendedName>
</protein>
<keyword evidence="6" id="KW-1185">Reference proteome</keyword>
<feature type="domain" description="Multidrug resistance protein MdtA-like barrel-sandwich hybrid" evidence="4">
    <location>
        <begin position="71"/>
        <end position="243"/>
    </location>
</feature>
<reference evidence="5 6" key="1">
    <citation type="submission" date="2018-06" db="EMBL/GenBank/DDBJ databases">
        <title>Nitrincola tibetense sp. nov., isolated from Lake XuguoCo on Tibetan Plateau.</title>
        <authorList>
            <person name="Xing P."/>
        </authorList>
    </citation>
    <scope>NUCLEOTIDE SEQUENCE [LARGE SCALE GENOMIC DNA]</scope>
    <source>
        <strain evidence="6">xg18</strain>
    </source>
</reference>
<dbReference type="Pfam" id="PF25917">
    <property type="entry name" value="BSH_RND"/>
    <property type="match status" value="1"/>
</dbReference>
<evidence type="ECO:0000313" key="6">
    <source>
        <dbReference type="Proteomes" id="UP000250744"/>
    </source>
</evidence>
<keyword evidence="2" id="KW-0175">Coiled coil</keyword>
<dbReference type="GO" id="GO:0015562">
    <property type="term" value="F:efflux transmembrane transporter activity"/>
    <property type="evidence" value="ECO:0007669"/>
    <property type="project" value="TreeGrafter"/>
</dbReference>
<feature type="transmembrane region" description="Helical" evidence="3">
    <location>
        <begin position="7"/>
        <end position="24"/>
    </location>
</feature>
<keyword evidence="3" id="KW-0472">Membrane</keyword>
<evidence type="ECO:0000256" key="3">
    <source>
        <dbReference type="SAM" id="Phobius"/>
    </source>
</evidence>
<dbReference type="PANTHER" id="PTHR30469">
    <property type="entry name" value="MULTIDRUG RESISTANCE PROTEIN MDTA"/>
    <property type="match status" value="1"/>
</dbReference>
<organism evidence="5 6">
    <name type="scientific">Nitrincola tibetensis</name>
    <dbReference type="NCBI Taxonomy" id="2219697"/>
    <lineage>
        <taxon>Bacteria</taxon>
        <taxon>Pseudomonadati</taxon>
        <taxon>Pseudomonadota</taxon>
        <taxon>Gammaproteobacteria</taxon>
        <taxon>Oceanospirillales</taxon>
        <taxon>Oceanospirillaceae</taxon>
        <taxon>Nitrincola</taxon>
    </lineage>
</organism>
<evidence type="ECO:0000256" key="2">
    <source>
        <dbReference type="SAM" id="Coils"/>
    </source>
</evidence>
<dbReference type="EMBL" id="QKRX01000004">
    <property type="protein sequence ID" value="RAU18655.1"/>
    <property type="molecule type" value="Genomic_DNA"/>
</dbReference>
<keyword evidence="3" id="KW-0812">Transmembrane</keyword>
<keyword evidence="3" id="KW-1133">Transmembrane helix</keyword>
<evidence type="ECO:0000313" key="5">
    <source>
        <dbReference type="EMBL" id="RAU18655.1"/>
    </source>
</evidence>
<dbReference type="AlphaFoldDB" id="A0A364NP46"/>
<name>A0A364NP46_9GAMM</name>
<dbReference type="SUPFAM" id="SSF111369">
    <property type="entry name" value="HlyD-like secretion proteins"/>
    <property type="match status" value="2"/>
</dbReference>
<dbReference type="Gene3D" id="2.40.30.170">
    <property type="match status" value="1"/>
</dbReference>
<comment type="caution">
    <text evidence="5">The sequence shown here is derived from an EMBL/GenBank/DDBJ whole genome shotgun (WGS) entry which is preliminary data.</text>
</comment>
<accession>A0A364NP46</accession>
<dbReference type="InterPro" id="IPR058625">
    <property type="entry name" value="MdtA-like_BSH"/>
</dbReference>
<proteinExistence type="inferred from homology"/>
<dbReference type="RefSeq" id="WP_112158754.1">
    <property type="nucleotide sequence ID" value="NZ_QKRX01000004.1"/>
</dbReference>
<dbReference type="Proteomes" id="UP000250744">
    <property type="component" value="Unassembled WGS sequence"/>
</dbReference>
<dbReference type="Gene3D" id="2.40.50.100">
    <property type="match status" value="1"/>
</dbReference>
<gene>
    <name evidence="5" type="ORF">DN062_07765</name>
</gene>